<sequence length="155" mass="17550">MRALLIVMLIWVCASVQADDQPPLIGEVSAQAILSLPAFERHYAQSEPVLLDEELRAFLTGAELVVLFGTWCHDSEREVPRLMRVLEQGDFSVRYIAISRDKSEPMVAVERHQLQFTPTLVVYHNGVEAGRIIETPEHTWLEDLRALSVNQTNAQ</sequence>
<protein>
    <submittedName>
        <fullName evidence="2">Thioredoxin family protein</fullName>
    </submittedName>
</protein>
<keyword evidence="3" id="KW-1185">Reference proteome</keyword>
<feature type="signal peptide" evidence="1">
    <location>
        <begin position="1"/>
        <end position="18"/>
    </location>
</feature>
<evidence type="ECO:0000313" key="3">
    <source>
        <dbReference type="Proteomes" id="UP000000466"/>
    </source>
</evidence>
<dbReference type="Gene3D" id="3.40.30.10">
    <property type="entry name" value="Glutaredoxin"/>
    <property type="match status" value="1"/>
</dbReference>
<dbReference type="AlphaFoldDB" id="K4KZX2"/>
<dbReference type="OrthoDB" id="6398367at2"/>
<keyword evidence="1" id="KW-0732">Signal</keyword>
<dbReference type="EMBL" id="CP003746">
    <property type="protein sequence ID" value="AFU99477.1"/>
    <property type="molecule type" value="Genomic_DNA"/>
</dbReference>
<dbReference type="KEGG" id="saga:M5M_11500"/>
<gene>
    <name evidence="2" type="ordered locus">M5M_11500</name>
</gene>
<evidence type="ECO:0000313" key="2">
    <source>
        <dbReference type="EMBL" id="AFU99477.1"/>
    </source>
</evidence>
<dbReference type="InterPro" id="IPR036249">
    <property type="entry name" value="Thioredoxin-like_sf"/>
</dbReference>
<feature type="chain" id="PRO_5003880152" evidence="1">
    <location>
        <begin position="19"/>
        <end position="155"/>
    </location>
</feature>
<accession>K4KZX2</accession>
<reference evidence="2 3" key="1">
    <citation type="journal article" date="2013" name="Genome Announc.">
        <title>Complete genome sequence of Simiduia agarivorans SA1(T), a marine bacterium able to degrade a variety of polysaccharides.</title>
        <authorList>
            <person name="Lin S.Y."/>
            <person name="Shieh W.Y."/>
            <person name="Chen J.S."/>
            <person name="Tang S.L."/>
        </authorList>
    </citation>
    <scope>NUCLEOTIDE SEQUENCE [LARGE SCALE GENOMIC DNA]</scope>
    <source>
        <strain evidence="3">DSM 21679 / JCM 13881 / BCRC 17597 / SA1</strain>
    </source>
</reference>
<dbReference type="Proteomes" id="UP000000466">
    <property type="component" value="Chromosome"/>
</dbReference>
<dbReference type="SUPFAM" id="SSF52833">
    <property type="entry name" value="Thioredoxin-like"/>
    <property type="match status" value="1"/>
</dbReference>
<dbReference type="RefSeq" id="WP_015047641.1">
    <property type="nucleotide sequence ID" value="NC_018868.3"/>
</dbReference>
<proteinExistence type="predicted"/>
<dbReference type="HOGENOM" id="CLU_121365_1_0_6"/>
<dbReference type="CDD" id="cd02947">
    <property type="entry name" value="TRX_family"/>
    <property type="match status" value="1"/>
</dbReference>
<name>K4KZX2_SIMAS</name>
<dbReference type="STRING" id="1117647.M5M_11500"/>
<organism evidence="2 3">
    <name type="scientific">Simiduia agarivorans (strain DSM 21679 / JCM 13881 / BCRC 17597 / SA1)</name>
    <dbReference type="NCBI Taxonomy" id="1117647"/>
    <lineage>
        <taxon>Bacteria</taxon>
        <taxon>Pseudomonadati</taxon>
        <taxon>Pseudomonadota</taxon>
        <taxon>Gammaproteobacteria</taxon>
        <taxon>Cellvibrionales</taxon>
        <taxon>Cellvibrionaceae</taxon>
        <taxon>Simiduia</taxon>
    </lineage>
</organism>
<dbReference type="eggNOG" id="COG0526">
    <property type="taxonomic scope" value="Bacteria"/>
</dbReference>
<evidence type="ECO:0000256" key="1">
    <source>
        <dbReference type="SAM" id="SignalP"/>
    </source>
</evidence>